<evidence type="ECO:0000259" key="6">
    <source>
        <dbReference type="PROSITE" id="PS00125"/>
    </source>
</evidence>
<keyword evidence="1" id="KW-0479">Metal-binding</keyword>
<dbReference type="InterPro" id="IPR004843">
    <property type="entry name" value="Calcineurin-like_PHP"/>
</dbReference>
<keyword evidence="5" id="KW-1133">Transmembrane helix</keyword>
<comment type="caution">
    <text evidence="7">The sequence shown here is derived from an EMBL/GenBank/DDBJ whole genome shotgun (WGS) entry which is preliminary data.</text>
</comment>
<evidence type="ECO:0000256" key="4">
    <source>
        <dbReference type="RuleBase" id="RU004273"/>
    </source>
</evidence>
<name>A0A2G2WIY7_CAPBA</name>
<comment type="similarity">
    <text evidence="4">Belongs to the PPP phosphatase family.</text>
</comment>
<evidence type="ECO:0000313" key="8">
    <source>
        <dbReference type="Proteomes" id="UP000224567"/>
    </source>
</evidence>
<keyword evidence="3" id="KW-0464">Manganese</keyword>
<dbReference type="InterPro" id="IPR029052">
    <property type="entry name" value="Metallo-depent_PP-like"/>
</dbReference>
<comment type="catalytic activity">
    <reaction evidence="4">
        <text>O-phospho-L-threonyl-[protein] + H2O = L-threonyl-[protein] + phosphate</text>
        <dbReference type="Rhea" id="RHEA:47004"/>
        <dbReference type="Rhea" id="RHEA-COMP:11060"/>
        <dbReference type="Rhea" id="RHEA-COMP:11605"/>
        <dbReference type="ChEBI" id="CHEBI:15377"/>
        <dbReference type="ChEBI" id="CHEBI:30013"/>
        <dbReference type="ChEBI" id="CHEBI:43474"/>
        <dbReference type="ChEBI" id="CHEBI:61977"/>
        <dbReference type="EC" id="3.1.3.16"/>
    </reaction>
</comment>
<dbReference type="EMBL" id="MLFT02000006">
    <property type="protein sequence ID" value="PHT45110.1"/>
    <property type="molecule type" value="Genomic_DNA"/>
</dbReference>
<proteinExistence type="inferred from homology"/>
<dbReference type="GO" id="GO:0046872">
    <property type="term" value="F:metal ion binding"/>
    <property type="evidence" value="ECO:0007669"/>
    <property type="project" value="UniProtKB-KW"/>
</dbReference>
<dbReference type="AlphaFoldDB" id="A0A2G2WIY7"/>
<evidence type="ECO:0000256" key="1">
    <source>
        <dbReference type="ARBA" id="ARBA00022723"/>
    </source>
</evidence>
<reference evidence="7 8" key="1">
    <citation type="journal article" date="2017" name="Genome Biol.">
        <title>New reference genome sequences of hot pepper reveal the massive evolution of plant disease-resistance genes by retroduplication.</title>
        <authorList>
            <person name="Kim S."/>
            <person name="Park J."/>
            <person name="Yeom S.I."/>
            <person name="Kim Y.M."/>
            <person name="Seo E."/>
            <person name="Kim K.T."/>
            <person name="Kim M.S."/>
            <person name="Lee J.M."/>
            <person name="Cheong K."/>
            <person name="Shin H.S."/>
            <person name="Kim S.B."/>
            <person name="Han K."/>
            <person name="Lee J."/>
            <person name="Park M."/>
            <person name="Lee H.A."/>
            <person name="Lee H.Y."/>
            <person name="Lee Y."/>
            <person name="Oh S."/>
            <person name="Lee J.H."/>
            <person name="Choi E."/>
            <person name="Choi E."/>
            <person name="Lee S.E."/>
            <person name="Jeon J."/>
            <person name="Kim H."/>
            <person name="Choi G."/>
            <person name="Song H."/>
            <person name="Lee J."/>
            <person name="Lee S.C."/>
            <person name="Kwon J.K."/>
            <person name="Lee H.Y."/>
            <person name="Koo N."/>
            <person name="Hong Y."/>
            <person name="Kim R.W."/>
            <person name="Kang W.H."/>
            <person name="Huh J.H."/>
            <person name="Kang B.C."/>
            <person name="Yang T.J."/>
            <person name="Lee Y.H."/>
            <person name="Bennetzen J.L."/>
            <person name="Choi D."/>
        </authorList>
    </citation>
    <scope>NUCLEOTIDE SEQUENCE [LARGE SCALE GENOMIC DNA]</scope>
    <source>
        <strain evidence="8">cv. PBC81</strain>
    </source>
</reference>
<keyword evidence="5" id="KW-0812">Transmembrane</keyword>
<accession>A0A2G2WIY7</accession>
<organism evidence="7 8">
    <name type="scientific">Capsicum baccatum</name>
    <name type="common">Peruvian pepper</name>
    <dbReference type="NCBI Taxonomy" id="33114"/>
    <lineage>
        <taxon>Eukaryota</taxon>
        <taxon>Viridiplantae</taxon>
        <taxon>Streptophyta</taxon>
        <taxon>Embryophyta</taxon>
        <taxon>Tracheophyta</taxon>
        <taxon>Spermatophyta</taxon>
        <taxon>Magnoliopsida</taxon>
        <taxon>eudicotyledons</taxon>
        <taxon>Gunneridae</taxon>
        <taxon>Pentapetalae</taxon>
        <taxon>asterids</taxon>
        <taxon>lamiids</taxon>
        <taxon>Solanales</taxon>
        <taxon>Solanaceae</taxon>
        <taxon>Solanoideae</taxon>
        <taxon>Capsiceae</taxon>
        <taxon>Capsicum</taxon>
    </lineage>
</organism>
<dbReference type="InterPro" id="IPR047129">
    <property type="entry name" value="PPA2-like"/>
</dbReference>
<feature type="transmembrane region" description="Helical" evidence="5">
    <location>
        <begin position="12"/>
        <end position="31"/>
    </location>
</feature>
<dbReference type="PANTHER" id="PTHR45619">
    <property type="entry name" value="SERINE/THREONINE-PROTEIN PHOSPHATASE PP2A-RELATED"/>
    <property type="match status" value="1"/>
</dbReference>
<dbReference type="EC" id="3.1.3.16" evidence="4"/>
<protein>
    <recommendedName>
        <fullName evidence="4">Serine/threonine-protein phosphatase</fullName>
        <ecNumber evidence="4">3.1.3.16</ecNumber>
    </recommendedName>
</protein>
<keyword evidence="2 4" id="KW-0378">Hydrolase</keyword>
<dbReference type="Gene3D" id="3.60.21.10">
    <property type="match status" value="1"/>
</dbReference>
<dbReference type="Pfam" id="PF00149">
    <property type="entry name" value="Metallophos"/>
    <property type="match status" value="1"/>
</dbReference>
<dbReference type="PROSITE" id="PS00125">
    <property type="entry name" value="SER_THR_PHOSPHATASE"/>
    <property type="match status" value="1"/>
</dbReference>
<feature type="domain" description="Serine/threonine specific protein phosphatases" evidence="6">
    <location>
        <begin position="186"/>
        <end position="191"/>
    </location>
</feature>
<evidence type="ECO:0000256" key="5">
    <source>
        <dbReference type="SAM" id="Phobius"/>
    </source>
</evidence>
<evidence type="ECO:0000256" key="2">
    <source>
        <dbReference type="ARBA" id="ARBA00022801"/>
    </source>
</evidence>
<dbReference type="PRINTS" id="PR00114">
    <property type="entry name" value="STPHPHTASE"/>
</dbReference>
<gene>
    <name evidence="7" type="ORF">CQW23_14268</name>
</gene>
<dbReference type="InterPro" id="IPR006186">
    <property type="entry name" value="Ser/Thr-sp_prot-phosphatase"/>
</dbReference>
<sequence length="270" mass="31310">MRGRYDYGKIPRSSFGACGFIGDFVFFMYSWQFTYRLNSHDLKLQSSLQGMVIGSNWLSLFALDFYMHISRTSFSRLDGVCVGLRVSYPHIDKYSARRTMPSLSQKSLVIFGLTIALERVKSLVTIYGDIHGQFHYLTELFHIGGKCPDANYLFMEDYVGRGYYSVETVSFLLSLKVRYLQRIIILRGNHESRQITQVYEFYDECLRQFKSLFSSVKALEDRGITYAGGGSRNLMDYSRYGNVVVWKTFTDLFDYFRCITLKMNFAIDAA</sequence>
<keyword evidence="8" id="KW-1185">Reference proteome</keyword>
<evidence type="ECO:0000313" key="7">
    <source>
        <dbReference type="EMBL" id="PHT45110.1"/>
    </source>
</evidence>
<dbReference type="Proteomes" id="UP000224567">
    <property type="component" value="Unassembled WGS sequence"/>
</dbReference>
<evidence type="ECO:0000256" key="3">
    <source>
        <dbReference type="ARBA" id="ARBA00023211"/>
    </source>
</evidence>
<dbReference type="STRING" id="33114.A0A2G2WIY7"/>
<dbReference type="SUPFAM" id="SSF56300">
    <property type="entry name" value="Metallo-dependent phosphatases"/>
    <property type="match status" value="1"/>
</dbReference>
<dbReference type="GO" id="GO:0004722">
    <property type="term" value="F:protein serine/threonine phosphatase activity"/>
    <property type="evidence" value="ECO:0007669"/>
    <property type="project" value="UniProtKB-EC"/>
</dbReference>
<reference evidence="8" key="2">
    <citation type="journal article" date="2017" name="J. Anim. Genet.">
        <title>Multiple reference genome sequences of hot pepper reveal the massive evolution of plant disease resistance genes by retroduplication.</title>
        <authorList>
            <person name="Kim S."/>
            <person name="Park J."/>
            <person name="Yeom S.-I."/>
            <person name="Kim Y.-M."/>
            <person name="Seo E."/>
            <person name="Kim K.-T."/>
            <person name="Kim M.-S."/>
            <person name="Lee J.M."/>
            <person name="Cheong K."/>
            <person name="Shin H.-S."/>
            <person name="Kim S.-B."/>
            <person name="Han K."/>
            <person name="Lee J."/>
            <person name="Park M."/>
            <person name="Lee H.-A."/>
            <person name="Lee H.-Y."/>
            <person name="Lee Y."/>
            <person name="Oh S."/>
            <person name="Lee J.H."/>
            <person name="Choi E."/>
            <person name="Choi E."/>
            <person name="Lee S.E."/>
            <person name="Jeon J."/>
            <person name="Kim H."/>
            <person name="Choi G."/>
            <person name="Song H."/>
            <person name="Lee J."/>
            <person name="Lee S.-C."/>
            <person name="Kwon J.-K."/>
            <person name="Lee H.-Y."/>
            <person name="Koo N."/>
            <person name="Hong Y."/>
            <person name="Kim R.W."/>
            <person name="Kang W.-H."/>
            <person name="Huh J.H."/>
            <person name="Kang B.-C."/>
            <person name="Yang T.-J."/>
            <person name="Lee Y.-H."/>
            <person name="Bennetzen J.L."/>
            <person name="Choi D."/>
        </authorList>
    </citation>
    <scope>NUCLEOTIDE SEQUENCE [LARGE SCALE GENOMIC DNA]</scope>
    <source>
        <strain evidence="8">cv. PBC81</strain>
    </source>
</reference>
<keyword evidence="5" id="KW-0472">Membrane</keyword>
<dbReference type="SMART" id="SM00156">
    <property type="entry name" value="PP2Ac"/>
    <property type="match status" value="1"/>
</dbReference>